<dbReference type="SUPFAM" id="SSF50685">
    <property type="entry name" value="Barwin-like endoglucanases"/>
    <property type="match status" value="1"/>
</dbReference>
<dbReference type="Gene3D" id="2.40.40.10">
    <property type="entry name" value="RlpA-like domain"/>
    <property type="match status" value="1"/>
</dbReference>
<feature type="transmembrane region" description="Helical" evidence="3">
    <location>
        <begin position="79"/>
        <end position="102"/>
    </location>
</feature>
<gene>
    <name evidence="5" type="ORF">AAFC00_004525</name>
</gene>
<dbReference type="PANTHER" id="PTHR31836:SF28">
    <property type="entry name" value="SRCR DOMAIN-CONTAINING PROTEIN-RELATED"/>
    <property type="match status" value="1"/>
</dbReference>
<evidence type="ECO:0000256" key="1">
    <source>
        <dbReference type="ARBA" id="ARBA00022729"/>
    </source>
</evidence>
<dbReference type="RefSeq" id="XP_069196596.1">
    <property type="nucleotide sequence ID" value="XM_069344180.1"/>
</dbReference>
<dbReference type="CDD" id="cd22191">
    <property type="entry name" value="DPBB_RlpA_EXP_N-like"/>
    <property type="match status" value="1"/>
</dbReference>
<reference evidence="5 6" key="1">
    <citation type="submission" date="2024-07" db="EMBL/GenBank/DDBJ databases">
        <title>Draft sequence of the Neodothiora populina.</title>
        <authorList>
            <person name="Drown D.D."/>
            <person name="Schuette U.S."/>
            <person name="Buechlein A.B."/>
            <person name="Rusch D.R."/>
            <person name="Winton L.W."/>
            <person name="Adams G.A."/>
        </authorList>
    </citation>
    <scope>NUCLEOTIDE SEQUENCE [LARGE SCALE GENOMIC DNA]</scope>
    <source>
        <strain evidence="5 6">CPC 39397</strain>
    </source>
</reference>
<evidence type="ECO:0000259" key="4">
    <source>
        <dbReference type="Pfam" id="PF03330"/>
    </source>
</evidence>
<keyword evidence="3" id="KW-0472">Membrane</keyword>
<keyword evidence="1" id="KW-0732">Signal</keyword>
<evidence type="ECO:0000313" key="5">
    <source>
        <dbReference type="EMBL" id="KAL1296914.1"/>
    </source>
</evidence>
<dbReference type="EMBL" id="JBFMKM010000016">
    <property type="protein sequence ID" value="KAL1296914.1"/>
    <property type="molecule type" value="Genomic_DNA"/>
</dbReference>
<sequence>MSDTAAAQSAQAPASTQQPSIPEWDQNAAVAAAASAAKTEPDGYATGGGHALVAKQSIRNRFDALLPPHRTYLGLRRRWFLVAVLGVFLAIIALVIGLAVGLTQHNGGGSSGGGGKNLPLPSNKQQFTGDLTYYDTGLGSCGITSSDKDNIVAVSHIIFDAASTGSNPNANPLCGLMIRAKRYDEEVGADRSVDLKVVDRCVGCKSTDLDVSPGAFEQMAPIASGRVDVTWAWLDTAPTAAVAASG</sequence>
<accession>A0ABR3P2L1</accession>
<keyword evidence="3" id="KW-0812">Transmembrane</keyword>
<feature type="domain" description="RlpA-like protein double-psi beta-barrel" evidence="4">
    <location>
        <begin position="188"/>
        <end position="230"/>
    </location>
</feature>
<keyword evidence="6" id="KW-1185">Reference proteome</keyword>
<protein>
    <recommendedName>
        <fullName evidence="4">RlpA-like protein double-psi beta-barrel domain-containing protein</fullName>
    </recommendedName>
</protein>
<dbReference type="InterPro" id="IPR036908">
    <property type="entry name" value="RlpA-like_sf"/>
</dbReference>
<comment type="caution">
    <text evidence="5">The sequence shown here is derived from an EMBL/GenBank/DDBJ whole genome shotgun (WGS) entry which is preliminary data.</text>
</comment>
<name>A0ABR3P2L1_9PEZI</name>
<evidence type="ECO:0000256" key="2">
    <source>
        <dbReference type="SAM" id="MobiDB-lite"/>
    </source>
</evidence>
<dbReference type="PANTHER" id="PTHR31836">
    <property type="match status" value="1"/>
</dbReference>
<dbReference type="InterPro" id="IPR051477">
    <property type="entry name" value="Expansin_CellWall"/>
</dbReference>
<dbReference type="InterPro" id="IPR009009">
    <property type="entry name" value="RlpA-like_DPBB"/>
</dbReference>
<dbReference type="Pfam" id="PF03330">
    <property type="entry name" value="DPBB_1"/>
    <property type="match status" value="1"/>
</dbReference>
<organism evidence="5 6">
    <name type="scientific">Neodothiora populina</name>
    <dbReference type="NCBI Taxonomy" id="2781224"/>
    <lineage>
        <taxon>Eukaryota</taxon>
        <taxon>Fungi</taxon>
        <taxon>Dikarya</taxon>
        <taxon>Ascomycota</taxon>
        <taxon>Pezizomycotina</taxon>
        <taxon>Dothideomycetes</taxon>
        <taxon>Dothideomycetidae</taxon>
        <taxon>Dothideales</taxon>
        <taxon>Dothioraceae</taxon>
        <taxon>Neodothiora</taxon>
    </lineage>
</organism>
<evidence type="ECO:0000313" key="6">
    <source>
        <dbReference type="Proteomes" id="UP001562354"/>
    </source>
</evidence>
<feature type="region of interest" description="Disordered" evidence="2">
    <location>
        <begin position="1"/>
        <end position="22"/>
    </location>
</feature>
<proteinExistence type="predicted"/>
<dbReference type="Proteomes" id="UP001562354">
    <property type="component" value="Unassembled WGS sequence"/>
</dbReference>
<evidence type="ECO:0000256" key="3">
    <source>
        <dbReference type="SAM" id="Phobius"/>
    </source>
</evidence>
<dbReference type="GeneID" id="95978225"/>
<feature type="compositionally biased region" description="Low complexity" evidence="2">
    <location>
        <begin position="1"/>
        <end position="20"/>
    </location>
</feature>
<keyword evidence="3" id="KW-1133">Transmembrane helix</keyword>